<accession>D8M3P5</accession>
<dbReference type="InterPro" id="IPR029044">
    <property type="entry name" value="Nucleotide-diphossugar_trans"/>
</dbReference>
<protein>
    <submittedName>
        <fullName evidence="2">Uncharacterized protein</fullName>
    </submittedName>
</protein>
<dbReference type="RefSeq" id="XP_012896566.1">
    <property type="nucleotide sequence ID" value="XM_013041112.1"/>
</dbReference>
<keyword evidence="3" id="KW-1185">Reference proteome</keyword>
<keyword evidence="1" id="KW-1133">Transmembrane helix</keyword>
<evidence type="ECO:0000313" key="2">
    <source>
        <dbReference type="EMBL" id="CBK22518.2"/>
    </source>
</evidence>
<feature type="transmembrane region" description="Helical" evidence="1">
    <location>
        <begin position="370"/>
        <end position="388"/>
    </location>
</feature>
<keyword evidence="1" id="KW-0812">Transmembrane</keyword>
<dbReference type="SUPFAM" id="SSF53448">
    <property type="entry name" value="Nucleotide-diphospho-sugar transferases"/>
    <property type="match status" value="1"/>
</dbReference>
<dbReference type="PANTHER" id="PTHR11183">
    <property type="entry name" value="GLYCOGENIN SUBFAMILY MEMBER"/>
    <property type="match status" value="1"/>
</dbReference>
<name>D8M3P5_BLAHO</name>
<dbReference type="OrthoDB" id="2014201at2759"/>
<keyword evidence="1" id="KW-0472">Membrane</keyword>
<dbReference type="EMBL" id="FN668650">
    <property type="protein sequence ID" value="CBK22518.2"/>
    <property type="molecule type" value="Genomic_DNA"/>
</dbReference>
<proteinExistence type="predicted"/>
<evidence type="ECO:0000313" key="3">
    <source>
        <dbReference type="Proteomes" id="UP000008312"/>
    </source>
</evidence>
<sequence length="522" mass="60060">MISVLFLLIALVEAENPKYAFVTMYYTGGKLSRSDLIAIRTMYQSFLSMKSEADFVVYTGQDTPSSEIKVFQKDGMKVSVINVTNAYKQRAIPVDLQKTRNLLHFWDIKEYERVIFVDPYTIFAHNFDGLFKCSYLCLKDEQPLMYSNDMIVLTPGHQPTREIFANSLETRATIDQYTKFNHYGYYSTELYEQSQAAPLFELGDAEDSSQNLRRFYNYMNFASLMWYEKFNWDLYSCSGIADKRLPVYSINFRYSLGHRDYFLPTFWEDYHFVFVLNEIWYQWRRTLHESFAFYYLALAALLLLLFFAASWICRAFSNAFAAVFTKLDPLFKRFHCETAAWKLITAGILAVWYLAGFWLVPYWLPPPAGFFFFFAVVAELSGISVVALNRATTMLIGEKRSTTVQLEILIGATGVLASKMMMMVMVMMGRFVHVFVREDDTDCTAIGDAGSSFLCVVVLRVFADQSALLEVEGDVCHAARISLFVSCLLELAIWYGGNEEKTHRFAGNYGKCRNCQSGDSVD</sequence>
<dbReference type="Proteomes" id="UP000008312">
    <property type="component" value="Unassembled WGS sequence"/>
</dbReference>
<dbReference type="InParanoid" id="D8M3P5"/>
<gene>
    <name evidence="2" type="ORF">GSBLH_T00002634001</name>
</gene>
<feature type="transmembrane region" description="Helical" evidence="1">
    <location>
        <begin position="340"/>
        <end position="364"/>
    </location>
</feature>
<dbReference type="AlphaFoldDB" id="D8M3P5"/>
<dbReference type="Gene3D" id="3.90.550.10">
    <property type="entry name" value="Spore Coat Polysaccharide Biosynthesis Protein SpsA, Chain A"/>
    <property type="match status" value="1"/>
</dbReference>
<feature type="transmembrane region" description="Helical" evidence="1">
    <location>
        <begin position="408"/>
        <end position="432"/>
    </location>
</feature>
<dbReference type="GeneID" id="24919787"/>
<dbReference type="InterPro" id="IPR050587">
    <property type="entry name" value="GNT1/Glycosyltrans_8"/>
</dbReference>
<feature type="transmembrane region" description="Helical" evidence="1">
    <location>
        <begin position="292"/>
        <end position="313"/>
    </location>
</feature>
<evidence type="ECO:0000256" key="1">
    <source>
        <dbReference type="SAM" id="Phobius"/>
    </source>
</evidence>
<reference evidence="2" key="1">
    <citation type="submission" date="2010-02" db="EMBL/GenBank/DDBJ databases">
        <title>Sequencing and annotation of the Blastocystis hominis genome.</title>
        <authorList>
            <person name="Wincker P."/>
        </authorList>
    </citation>
    <scope>NUCLEOTIDE SEQUENCE</scope>
    <source>
        <strain evidence="2">Singapore isolate B</strain>
    </source>
</reference>
<organism evidence="2">
    <name type="scientific">Blastocystis hominis</name>
    <dbReference type="NCBI Taxonomy" id="12968"/>
    <lineage>
        <taxon>Eukaryota</taxon>
        <taxon>Sar</taxon>
        <taxon>Stramenopiles</taxon>
        <taxon>Bigyra</taxon>
        <taxon>Opalozoa</taxon>
        <taxon>Opalinata</taxon>
        <taxon>Blastocystidae</taxon>
        <taxon>Blastocystis</taxon>
    </lineage>
</organism>